<evidence type="ECO:0000256" key="1">
    <source>
        <dbReference type="ARBA" id="ARBA00004141"/>
    </source>
</evidence>
<dbReference type="EMBL" id="AP024355">
    <property type="protein sequence ID" value="BCR04582.1"/>
    <property type="molecule type" value="Genomic_DNA"/>
</dbReference>
<feature type="transmembrane region" description="Helical" evidence="10">
    <location>
        <begin position="172"/>
        <end position="192"/>
    </location>
</feature>
<keyword evidence="12" id="KW-1185">Reference proteome</keyword>
<proteinExistence type="predicted"/>
<gene>
    <name evidence="11" type="primary">cysZ</name>
    <name evidence="11" type="ORF">DESUT3_16510</name>
</gene>
<evidence type="ECO:0000256" key="10">
    <source>
        <dbReference type="SAM" id="Phobius"/>
    </source>
</evidence>
<comment type="subcellular location">
    <subcellularLocation>
        <location evidence="1">Membrane</location>
        <topology evidence="1">Multi-pass membrane protein</topology>
    </subcellularLocation>
</comment>
<feature type="transmembrane region" description="Helical" evidence="10">
    <location>
        <begin position="213"/>
        <end position="235"/>
    </location>
</feature>
<protein>
    <submittedName>
        <fullName evidence="11">Sulfate transporter CysZ</fullName>
    </submittedName>
</protein>
<reference evidence="11 12" key="2">
    <citation type="journal article" date="2021" name="Int. J. Syst. Evol. Microbiol.">
        <title>Isolation and Polyphasic Characterization of Desulfuromonas versatilis sp. Nov., an Electrogenic Bacteria Capable of Versatile Metabolism Isolated from a Graphene Oxide-Reducing Enrichment Culture.</title>
        <authorList>
            <person name="Xie L."/>
            <person name="Yoshida N."/>
            <person name="Ishii S."/>
            <person name="Meng L."/>
        </authorList>
    </citation>
    <scope>NUCLEOTIDE SEQUENCE [LARGE SCALE GENOMIC DNA]</scope>
    <source>
        <strain evidence="11 12">NIT-T3</strain>
    </source>
</reference>
<keyword evidence="8" id="KW-0764">Sulfate transport</keyword>
<evidence type="ECO:0000256" key="7">
    <source>
        <dbReference type="ARBA" id="ARBA00022989"/>
    </source>
</evidence>
<keyword evidence="5" id="KW-0028">Amino-acid biosynthesis</keyword>
<dbReference type="Proteomes" id="UP001319827">
    <property type="component" value="Chromosome"/>
</dbReference>
<name>A0ABN6DXM3_9BACT</name>
<keyword evidence="6 10" id="KW-0812">Transmembrane</keyword>
<evidence type="ECO:0000256" key="3">
    <source>
        <dbReference type="ARBA" id="ARBA00022475"/>
    </source>
</evidence>
<evidence type="ECO:0000256" key="6">
    <source>
        <dbReference type="ARBA" id="ARBA00022692"/>
    </source>
</evidence>
<evidence type="ECO:0000313" key="12">
    <source>
        <dbReference type="Proteomes" id="UP001319827"/>
    </source>
</evidence>
<evidence type="ECO:0000313" key="11">
    <source>
        <dbReference type="EMBL" id="BCR04582.1"/>
    </source>
</evidence>
<feature type="transmembrane region" description="Helical" evidence="10">
    <location>
        <begin position="33"/>
        <end position="56"/>
    </location>
</feature>
<dbReference type="PANTHER" id="PTHR37468">
    <property type="entry name" value="SULFATE TRANSPORTER CYSZ"/>
    <property type="match status" value="1"/>
</dbReference>
<dbReference type="NCBIfam" id="NF003433">
    <property type="entry name" value="PRK04949.1"/>
    <property type="match status" value="1"/>
</dbReference>
<evidence type="ECO:0000256" key="5">
    <source>
        <dbReference type="ARBA" id="ARBA00022605"/>
    </source>
</evidence>
<sequence length="264" mass="29770">MANLLRNNPLTNFARGFFYPFNSTRFLLHHPALLKYVAIPFLINLVVFSSAVFLGFDFFNDVVIHYVPRGEAWYWAILYYFAWLVAVLVTAVVVFFSFTVVGNLVASPFNDLLSERTEEMLTGQKHDEPFSFAAFWKDTLRVVGVEVKKMGLFVLVMVMILPLNLLPGFGSIIYSVLAFVLTVFFLVVEYLGYVMARKRLDFRQQRRYVLGRLATLAGFGTGVLALLAIPFLQFFCIPVGVVGATRLWCDLESRDAPGGSSTPS</sequence>
<reference evidence="11 12" key="1">
    <citation type="journal article" date="2016" name="C (Basel)">
        <title>Selective Growth of and Electricity Production by Marine Exoelectrogenic Bacteria in Self-Aggregated Hydrogel of Microbially Reduced Graphene Oxide.</title>
        <authorList>
            <person name="Yoshida N."/>
            <person name="Goto Y."/>
            <person name="Miyata Y."/>
        </authorList>
    </citation>
    <scope>NUCLEOTIDE SEQUENCE [LARGE SCALE GENOMIC DNA]</scope>
    <source>
        <strain evidence="11 12">NIT-T3</strain>
    </source>
</reference>
<keyword evidence="7 10" id="KW-1133">Transmembrane helix</keyword>
<dbReference type="PANTHER" id="PTHR37468:SF1">
    <property type="entry name" value="SULFATE TRANSPORTER CYSZ"/>
    <property type="match status" value="1"/>
</dbReference>
<evidence type="ECO:0000256" key="2">
    <source>
        <dbReference type="ARBA" id="ARBA00022448"/>
    </source>
</evidence>
<dbReference type="RefSeq" id="WP_221252039.1">
    <property type="nucleotide sequence ID" value="NZ_AP024355.1"/>
</dbReference>
<evidence type="ECO:0000256" key="9">
    <source>
        <dbReference type="ARBA" id="ARBA00023136"/>
    </source>
</evidence>
<keyword evidence="3" id="KW-1003">Cell membrane</keyword>
<organism evidence="11 12">
    <name type="scientific">Desulfuromonas versatilis</name>
    <dbReference type="NCBI Taxonomy" id="2802975"/>
    <lineage>
        <taxon>Bacteria</taxon>
        <taxon>Pseudomonadati</taxon>
        <taxon>Thermodesulfobacteriota</taxon>
        <taxon>Desulfuromonadia</taxon>
        <taxon>Desulfuromonadales</taxon>
        <taxon>Desulfuromonadaceae</taxon>
        <taxon>Desulfuromonas</taxon>
    </lineage>
</organism>
<accession>A0ABN6DXM3</accession>
<feature type="transmembrane region" description="Helical" evidence="10">
    <location>
        <begin position="150"/>
        <end position="166"/>
    </location>
</feature>
<keyword evidence="2" id="KW-0813">Transport</keyword>
<feature type="transmembrane region" description="Helical" evidence="10">
    <location>
        <begin position="76"/>
        <end position="106"/>
    </location>
</feature>
<evidence type="ECO:0000256" key="8">
    <source>
        <dbReference type="ARBA" id="ARBA00023032"/>
    </source>
</evidence>
<keyword evidence="4" id="KW-0997">Cell inner membrane</keyword>
<dbReference type="InterPro" id="IPR059112">
    <property type="entry name" value="CysZ/EI24"/>
</dbReference>
<dbReference type="Pfam" id="PF07264">
    <property type="entry name" value="EI24"/>
    <property type="match status" value="1"/>
</dbReference>
<evidence type="ECO:0000256" key="4">
    <source>
        <dbReference type="ARBA" id="ARBA00022519"/>
    </source>
</evidence>
<keyword evidence="9 10" id="KW-0472">Membrane</keyword>
<dbReference type="InterPro" id="IPR050480">
    <property type="entry name" value="CysZ-like"/>
</dbReference>